<evidence type="ECO:0000313" key="3">
    <source>
        <dbReference type="EMBL" id="GAA1722805.1"/>
    </source>
</evidence>
<dbReference type="CDD" id="cd04301">
    <property type="entry name" value="NAT_SF"/>
    <property type="match status" value="1"/>
</dbReference>
<evidence type="ECO:0000259" key="2">
    <source>
        <dbReference type="PROSITE" id="PS51186"/>
    </source>
</evidence>
<evidence type="ECO:0000256" key="1">
    <source>
        <dbReference type="SAM" id="MobiDB-lite"/>
    </source>
</evidence>
<gene>
    <name evidence="3" type="ORF">GCM10009809_18300</name>
</gene>
<feature type="domain" description="N-acetyltransferase" evidence="2">
    <location>
        <begin position="177"/>
        <end position="324"/>
    </location>
</feature>
<dbReference type="PROSITE" id="PS51186">
    <property type="entry name" value="GNAT"/>
    <property type="match status" value="1"/>
</dbReference>
<protein>
    <recommendedName>
        <fullName evidence="2">N-acetyltransferase domain-containing protein</fullName>
    </recommendedName>
</protein>
<sequence>MKRTSRASAATVREMNNRPTEAARETGATWQIVPDPRDFLSAARDALASDPVLGTVVATVATRLAAELERGAPEPEHPHWFALATDPSGGLAGIAMRTAPFAPHPLYLLPMAASTAAALADVLPDDGEPVTGANGAQPATEAFVARVAERAGGRARVERPTRLFEVRGLVAPPAPHGEARIAGPADLDLVQAWYRRFHEDADRQAGRARPADAPVLGSRDDVAERVSGGRTWLWTRDGTPVSMVGFAGPALGVARVGPVYTPAEHRGRGYGGALTAHVSRLLLDRELRVCLFTDLENPVSNRLYERLGYRPVVDMAELRVEPAP</sequence>
<evidence type="ECO:0000313" key="4">
    <source>
        <dbReference type="Proteomes" id="UP001501138"/>
    </source>
</evidence>
<dbReference type="SUPFAM" id="SSF55729">
    <property type="entry name" value="Acyl-CoA N-acyltransferases (Nat)"/>
    <property type="match status" value="1"/>
</dbReference>
<dbReference type="EMBL" id="BAAAPM010000003">
    <property type="protein sequence ID" value="GAA1722805.1"/>
    <property type="molecule type" value="Genomic_DNA"/>
</dbReference>
<reference evidence="3 4" key="1">
    <citation type="journal article" date="2019" name="Int. J. Syst. Evol. Microbiol.">
        <title>The Global Catalogue of Microorganisms (GCM) 10K type strain sequencing project: providing services to taxonomists for standard genome sequencing and annotation.</title>
        <authorList>
            <consortium name="The Broad Institute Genomics Platform"/>
            <consortium name="The Broad Institute Genome Sequencing Center for Infectious Disease"/>
            <person name="Wu L."/>
            <person name="Ma J."/>
        </authorList>
    </citation>
    <scope>NUCLEOTIDE SEQUENCE [LARGE SCALE GENOMIC DNA]</scope>
    <source>
        <strain evidence="3 4">JCM 15589</strain>
    </source>
</reference>
<dbReference type="Gene3D" id="3.40.630.30">
    <property type="match status" value="1"/>
</dbReference>
<proteinExistence type="predicted"/>
<accession>A0ABN2JCV4</accession>
<feature type="region of interest" description="Disordered" evidence="1">
    <location>
        <begin position="1"/>
        <end position="26"/>
    </location>
</feature>
<organism evidence="3 4">
    <name type="scientific">Isoptericola hypogeus</name>
    <dbReference type="NCBI Taxonomy" id="300179"/>
    <lineage>
        <taxon>Bacteria</taxon>
        <taxon>Bacillati</taxon>
        <taxon>Actinomycetota</taxon>
        <taxon>Actinomycetes</taxon>
        <taxon>Micrococcales</taxon>
        <taxon>Promicromonosporaceae</taxon>
        <taxon>Isoptericola</taxon>
    </lineage>
</organism>
<comment type="caution">
    <text evidence="3">The sequence shown here is derived from an EMBL/GenBank/DDBJ whole genome shotgun (WGS) entry which is preliminary data.</text>
</comment>
<dbReference type="Pfam" id="PF00583">
    <property type="entry name" value="Acetyltransf_1"/>
    <property type="match status" value="1"/>
</dbReference>
<name>A0ABN2JCV4_9MICO</name>
<keyword evidence="4" id="KW-1185">Reference proteome</keyword>
<dbReference type="InterPro" id="IPR016181">
    <property type="entry name" value="Acyl_CoA_acyltransferase"/>
</dbReference>
<dbReference type="Proteomes" id="UP001501138">
    <property type="component" value="Unassembled WGS sequence"/>
</dbReference>
<dbReference type="InterPro" id="IPR000182">
    <property type="entry name" value="GNAT_dom"/>
</dbReference>